<dbReference type="EMBL" id="CP101987">
    <property type="protein sequence ID" value="UUI70420.1"/>
    <property type="molecule type" value="Genomic_DNA"/>
</dbReference>
<feature type="region of interest" description="Disordered" evidence="1">
    <location>
        <begin position="41"/>
        <end position="69"/>
    </location>
</feature>
<dbReference type="Proteomes" id="UP001316384">
    <property type="component" value="Chromosome"/>
</dbReference>
<evidence type="ECO:0000313" key="3">
    <source>
        <dbReference type="EMBL" id="UUI70420.1"/>
    </source>
</evidence>
<feature type="transmembrane region" description="Helical" evidence="2">
    <location>
        <begin position="613"/>
        <end position="631"/>
    </location>
</feature>
<feature type="transmembrane region" description="Helical" evidence="2">
    <location>
        <begin position="637"/>
        <end position="655"/>
    </location>
</feature>
<keyword evidence="2" id="KW-1133">Transmembrane helix</keyword>
<keyword evidence="2" id="KW-0472">Membrane</keyword>
<keyword evidence="2" id="KW-0812">Transmembrane</keyword>
<feature type="transmembrane region" description="Helical" evidence="2">
    <location>
        <begin position="541"/>
        <end position="563"/>
    </location>
</feature>
<name>A0ABY5KMZ3_9CELL</name>
<sequence length="663" mass="68747">MTDRICSACGASNASSVTFCATCGAYVAWGGAATTPAVPTVPDGASSTSAAGAPTPPAPKSPAPTTEPEISDLELLLAREDPPAPRADPHVKAPVARVETADVVVAPDEPGTTTVLLRNVSELVDGLVIHPVDPLPWLVVTHEEAHLLPGESRTVVVTFATRPGILAVAQRLVLDLVVRSCVDATKATPVQVALTVPRAGPPPTLTARPALLQLADADEGVVTLSFDNRSANFPRHYRLAVHDPQDVVRARFVPPQVDVPPGESVDVSVRVTAPAATPGSEVTRQFTLTGVAEEGQVSTSVTLVQRTAAPAPHVPVVLRMEPGRLRSENGKAVRFELVVDNRAGHEAAAVTLEGRDPAHQVTLSFVESRLVVPAGRAARVPGRARTPAPPPGTTRSHPFVVVANDGTTDVEVPGVLEAVARPAPIGTARLWVEPQTLVTQRRHGAYLVHVDNRRGRDPLQVQLSGADELGTARLAFTPAVIVVPGGQVGTVRVAVDSATPPAGTSSSRRLRISASDGREAVETEAVLSQSTPDRRPVAKRWLVVLGAVLAGLGALLPWLGRMVDPQAIVWVASSAFEGDREAIAFTATVGSTVLVLVLALLMLIGLNGSNGRGIRFAALLMVLVALTAGILGTPGGGLALVLLGAVLGFVGGVLARSRPSGGR</sequence>
<dbReference type="RefSeq" id="WP_227575727.1">
    <property type="nucleotide sequence ID" value="NZ_CP101987.1"/>
</dbReference>
<feature type="transmembrane region" description="Helical" evidence="2">
    <location>
        <begin position="583"/>
        <end position="606"/>
    </location>
</feature>
<accession>A0ABY5KMZ3</accession>
<organism evidence="3 4">
    <name type="scientific">Cellulomonas xiejunii</name>
    <dbReference type="NCBI Taxonomy" id="2968083"/>
    <lineage>
        <taxon>Bacteria</taxon>
        <taxon>Bacillati</taxon>
        <taxon>Actinomycetota</taxon>
        <taxon>Actinomycetes</taxon>
        <taxon>Micrococcales</taxon>
        <taxon>Cellulomonadaceae</taxon>
        <taxon>Cellulomonas</taxon>
    </lineage>
</organism>
<gene>
    <name evidence="3" type="ORF">NP048_11435</name>
</gene>
<reference evidence="3 4" key="1">
    <citation type="submission" date="2022-07" db="EMBL/GenBank/DDBJ databases">
        <title>Novel species in genus cellulomonas.</title>
        <authorList>
            <person name="Ye L."/>
        </authorList>
    </citation>
    <scope>NUCLEOTIDE SEQUENCE [LARGE SCALE GENOMIC DNA]</scope>
    <source>
        <strain evidence="4">zg-B89</strain>
    </source>
</reference>
<evidence type="ECO:0008006" key="5">
    <source>
        <dbReference type="Google" id="ProtNLM"/>
    </source>
</evidence>
<proteinExistence type="predicted"/>
<keyword evidence="4" id="KW-1185">Reference proteome</keyword>
<evidence type="ECO:0000313" key="4">
    <source>
        <dbReference type="Proteomes" id="UP001316384"/>
    </source>
</evidence>
<feature type="region of interest" description="Disordered" evidence="1">
    <location>
        <begin position="377"/>
        <end position="397"/>
    </location>
</feature>
<evidence type="ECO:0000256" key="2">
    <source>
        <dbReference type="SAM" id="Phobius"/>
    </source>
</evidence>
<evidence type="ECO:0000256" key="1">
    <source>
        <dbReference type="SAM" id="MobiDB-lite"/>
    </source>
</evidence>
<feature type="compositionally biased region" description="Low complexity" evidence="1">
    <location>
        <begin position="377"/>
        <end position="386"/>
    </location>
</feature>
<protein>
    <recommendedName>
        <fullName evidence="5">Zinc ribbon domain-containing protein</fullName>
    </recommendedName>
</protein>